<protein>
    <recommendedName>
        <fullName evidence="1">Mutator-like transposase domain-containing protein</fullName>
    </recommendedName>
</protein>
<evidence type="ECO:0000313" key="2">
    <source>
        <dbReference type="EMBL" id="EFN71738.1"/>
    </source>
</evidence>
<dbReference type="Pfam" id="PF20700">
    <property type="entry name" value="Mutator"/>
    <property type="match status" value="1"/>
</dbReference>
<dbReference type="InParanoid" id="E2A4A1"/>
<dbReference type="AlphaFoldDB" id="E2A4A1"/>
<evidence type="ECO:0000259" key="1">
    <source>
        <dbReference type="Pfam" id="PF20700"/>
    </source>
</evidence>
<feature type="domain" description="Mutator-like transposase" evidence="1">
    <location>
        <begin position="2"/>
        <end position="93"/>
    </location>
</feature>
<dbReference type="Proteomes" id="UP000000311">
    <property type="component" value="Unassembled WGS sequence"/>
</dbReference>
<reference evidence="2 3" key="1">
    <citation type="journal article" date="2010" name="Science">
        <title>Genomic comparison of the ants Camponotus floridanus and Harpegnathos saltator.</title>
        <authorList>
            <person name="Bonasio R."/>
            <person name="Zhang G."/>
            <person name="Ye C."/>
            <person name="Mutti N.S."/>
            <person name="Fang X."/>
            <person name="Qin N."/>
            <person name="Donahue G."/>
            <person name="Yang P."/>
            <person name="Li Q."/>
            <person name="Li C."/>
            <person name="Zhang P."/>
            <person name="Huang Z."/>
            <person name="Berger S.L."/>
            <person name="Reinberg D."/>
            <person name="Wang J."/>
            <person name="Liebig J."/>
        </authorList>
    </citation>
    <scope>NUCLEOTIDE SEQUENCE [LARGE SCALE GENOMIC DNA]</scope>
    <source>
        <strain evidence="3">C129</strain>
    </source>
</reference>
<keyword evidence="3" id="KW-1185">Reference proteome</keyword>
<feature type="non-terminal residue" evidence="2">
    <location>
        <position position="1"/>
    </location>
</feature>
<feature type="non-terminal residue" evidence="2">
    <location>
        <position position="96"/>
    </location>
</feature>
<gene>
    <name evidence="2" type="ORF">EAG_00321</name>
</gene>
<proteinExistence type="predicted"/>
<dbReference type="EMBL" id="GL436602">
    <property type="protein sequence ID" value="EFN71738.1"/>
    <property type="molecule type" value="Genomic_DNA"/>
</dbReference>
<accession>E2A4A1</accession>
<evidence type="ECO:0000313" key="3">
    <source>
        <dbReference type="Proteomes" id="UP000000311"/>
    </source>
</evidence>
<sequence length="96" mass="10919">RGLGFKIVIVCPNCPAVEIPSCKYIRNAYEINRRIVLAMRLLGVGLNGILKFCAFMELPRPIFQSFYDRVIEMILIASATVREVSMKKAADEEIRK</sequence>
<name>E2A4A1_CAMFO</name>
<organism evidence="3">
    <name type="scientific">Camponotus floridanus</name>
    <name type="common">Florida carpenter ant</name>
    <dbReference type="NCBI Taxonomy" id="104421"/>
    <lineage>
        <taxon>Eukaryota</taxon>
        <taxon>Metazoa</taxon>
        <taxon>Ecdysozoa</taxon>
        <taxon>Arthropoda</taxon>
        <taxon>Hexapoda</taxon>
        <taxon>Insecta</taxon>
        <taxon>Pterygota</taxon>
        <taxon>Neoptera</taxon>
        <taxon>Endopterygota</taxon>
        <taxon>Hymenoptera</taxon>
        <taxon>Apocrita</taxon>
        <taxon>Aculeata</taxon>
        <taxon>Formicoidea</taxon>
        <taxon>Formicidae</taxon>
        <taxon>Formicinae</taxon>
        <taxon>Camponotus</taxon>
    </lineage>
</organism>
<dbReference type="OrthoDB" id="7527909at2759"/>
<dbReference type="InterPro" id="IPR049012">
    <property type="entry name" value="Mutator_transp_dom"/>
</dbReference>